<keyword evidence="5" id="KW-0805">Transcription regulation</keyword>
<evidence type="ECO:0000256" key="7">
    <source>
        <dbReference type="ARBA" id="ARBA00023163"/>
    </source>
</evidence>
<dbReference type="AlphaFoldDB" id="A0A5D4RX61"/>
<dbReference type="InterPro" id="IPR020449">
    <property type="entry name" value="Tscrpt_reg_AraC-type_HTH"/>
</dbReference>
<evidence type="ECO:0000313" key="13">
    <source>
        <dbReference type="Proteomes" id="UP000322997"/>
    </source>
</evidence>
<keyword evidence="3 8" id="KW-0597">Phosphoprotein</keyword>
<feature type="domain" description="HTH araC/xylS-type" evidence="10">
    <location>
        <begin position="419"/>
        <end position="517"/>
    </location>
</feature>
<dbReference type="CDD" id="cd17536">
    <property type="entry name" value="REC_YesN-like"/>
    <property type="match status" value="1"/>
</dbReference>
<dbReference type="Pfam" id="PF12833">
    <property type="entry name" value="HTH_18"/>
    <property type="match status" value="1"/>
</dbReference>
<keyword evidence="2" id="KW-0963">Cytoplasm</keyword>
<comment type="caution">
    <text evidence="12">The sequence shown here is derived from an EMBL/GenBank/DDBJ whole genome shotgun (WGS) entry which is preliminary data.</text>
</comment>
<dbReference type="PROSITE" id="PS50110">
    <property type="entry name" value="RESPONSE_REGULATORY"/>
    <property type="match status" value="1"/>
</dbReference>
<gene>
    <name evidence="12" type="ORF">FZC83_14140</name>
</gene>
<dbReference type="SMART" id="SM00342">
    <property type="entry name" value="HTH_ARAC"/>
    <property type="match status" value="1"/>
</dbReference>
<evidence type="ECO:0000313" key="12">
    <source>
        <dbReference type="EMBL" id="TYS54344.1"/>
    </source>
</evidence>
<keyword evidence="7" id="KW-0804">Transcription</keyword>
<dbReference type="Pfam" id="PF00072">
    <property type="entry name" value="Response_reg"/>
    <property type="match status" value="1"/>
</dbReference>
<evidence type="ECO:0000256" key="6">
    <source>
        <dbReference type="ARBA" id="ARBA00023125"/>
    </source>
</evidence>
<dbReference type="GO" id="GO:0043565">
    <property type="term" value="F:sequence-specific DNA binding"/>
    <property type="evidence" value="ECO:0007669"/>
    <property type="project" value="InterPro"/>
</dbReference>
<evidence type="ECO:0000256" key="8">
    <source>
        <dbReference type="PROSITE-ProRule" id="PRU00169"/>
    </source>
</evidence>
<evidence type="ECO:0000256" key="4">
    <source>
        <dbReference type="ARBA" id="ARBA00023012"/>
    </source>
</evidence>
<keyword evidence="6" id="KW-0238">DNA-binding</keyword>
<evidence type="ECO:0000256" key="3">
    <source>
        <dbReference type="ARBA" id="ARBA00022553"/>
    </source>
</evidence>
<keyword evidence="9" id="KW-0175">Coiled coil</keyword>
<feature type="coiled-coil region" evidence="9">
    <location>
        <begin position="232"/>
        <end position="259"/>
    </location>
</feature>
<dbReference type="PROSITE" id="PS01124">
    <property type="entry name" value="HTH_ARAC_FAMILY_2"/>
    <property type="match status" value="1"/>
</dbReference>
<dbReference type="InterPro" id="IPR018062">
    <property type="entry name" value="HTH_AraC-typ_CS"/>
</dbReference>
<evidence type="ECO:0000256" key="5">
    <source>
        <dbReference type="ARBA" id="ARBA00023015"/>
    </source>
</evidence>
<dbReference type="EMBL" id="VTEQ01000003">
    <property type="protein sequence ID" value="TYS54344.1"/>
    <property type="molecule type" value="Genomic_DNA"/>
</dbReference>
<evidence type="ECO:0000259" key="10">
    <source>
        <dbReference type="PROSITE" id="PS01124"/>
    </source>
</evidence>
<name>A0A5D4RX61_9BACI</name>
<dbReference type="PRINTS" id="PR00032">
    <property type="entry name" value="HTHARAC"/>
</dbReference>
<dbReference type="GO" id="GO:0005737">
    <property type="term" value="C:cytoplasm"/>
    <property type="evidence" value="ECO:0007669"/>
    <property type="project" value="UniProtKB-SubCell"/>
</dbReference>
<dbReference type="PROSITE" id="PS00041">
    <property type="entry name" value="HTH_ARAC_FAMILY_1"/>
    <property type="match status" value="1"/>
</dbReference>
<dbReference type="Gene3D" id="3.40.50.2300">
    <property type="match status" value="1"/>
</dbReference>
<accession>A0A5D4RX61</accession>
<reference evidence="12 13" key="1">
    <citation type="submission" date="2019-08" db="EMBL/GenBank/DDBJ databases">
        <title>Bacillus genomes from the desert of Cuatro Cienegas, Coahuila.</title>
        <authorList>
            <person name="Olmedo-Alvarez G."/>
        </authorList>
    </citation>
    <scope>NUCLEOTIDE SEQUENCE [LARGE SCALE GENOMIC DNA]</scope>
    <source>
        <strain evidence="12 13">CH108_3D</strain>
    </source>
</reference>
<dbReference type="InterPro" id="IPR018060">
    <property type="entry name" value="HTH_AraC"/>
</dbReference>
<comment type="subcellular location">
    <subcellularLocation>
        <location evidence="1">Cytoplasm</location>
    </subcellularLocation>
</comment>
<feature type="modified residue" description="4-aspartylphosphate" evidence="8">
    <location>
        <position position="56"/>
    </location>
</feature>
<dbReference type="InterPro" id="IPR011006">
    <property type="entry name" value="CheY-like_superfamily"/>
</dbReference>
<dbReference type="SUPFAM" id="SSF46689">
    <property type="entry name" value="Homeodomain-like"/>
    <property type="match status" value="2"/>
</dbReference>
<proteinExistence type="predicted"/>
<dbReference type="Gene3D" id="1.10.10.60">
    <property type="entry name" value="Homeodomain-like"/>
    <property type="match status" value="2"/>
</dbReference>
<dbReference type="GO" id="GO:0000160">
    <property type="term" value="P:phosphorelay signal transduction system"/>
    <property type="evidence" value="ECO:0007669"/>
    <property type="project" value="UniProtKB-KW"/>
</dbReference>
<dbReference type="PANTHER" id="PTHR42713">
    <property type="entry name" value="HISTIDINE KINASE-RELATED"/>
    <property type="match status" value="1"/>
</dbReference>
<dbReference type="InterPro" id="IPR051552">
    <property type="entry name" value="HptR"/>
</dbReference>
<protein>
    <submittedName>
        <fullName evidence="12">Response regulator</fullName>
    </submittedName>
</protein>
<evidence type="ECO:0000259" key="11">
    <source>
        <dbReference type="PROSITE" id="PS50110"/>
    </source>
</evidence>
<evidence type="ECO:0000256" key="2">
    <source>
        <dbReference type="ARBA" id="ARBA00022490"/>
    </source>
</evidence>
<dbReference type="PANTHER" id="PTHR42713:SF3">
    <property type="entry name" value="TRANSCRIPTIONAL REGULATORY PROTEIN HPTR"/>
    <property type="match status" value="1"/>
</dbReference>
<dbReference type="Proteomes" id="UP000322997">
    <property type="component" value="Unassembled WGS sequence"/>
</dbReference>
<feature type="domain" description="Response regulatory" evidence="11">
    <location>
        <begin position="4"/>
        <end position="121"/>
    </location>
</feature>
<evidence type="ECO:0000256" key="9">
    <source>
        <dbReference type="SAM" id="Coils"/>
    </source>
</evidence>
<dbReference type="SUPFAM" id="SSF52172">
    <property type="entry name" value="CheY-like"/>
    <property type="match status" value="1"/>
</dbReference>
<organism evidence="12 13">
    <name type="scientific">Rossellomorea marisflavi</name>
    <dbReference type="NCBI Taxonomy" id="189381"/>
    <lineage>
        <taxon>Bacteria</taxon>
        <taxon>Bacillati</taxon>
        <taxon>Bacillota</taxon>
        <taxon>Bacilli</taxon>
        <taxon>Bacillales</taxon>
        <taxon>Bacillaceae</taxon>
        <taxon>Rossellomorea</taxon>
    </lineage>
</organism>
<evidence type="ECO:0000256" key="1">
    <source>
        <dbReference type="ARBA" id="ARBA00004496"/>
    </source>
</evidence>
<keyword evidence="4" id="KW-0902">Two-component regulatory system</keyword>
<sequence length="527" mass="61891">MPMKAIIVDDEKHVREGLILLADWAVHGIDTVMEAEDGEEAVELIQKHRPEIIFTDMRMPKRDGISLLKWIHTAGIRSKTIVISGHDDFELMRNAIHYKSFDYLLKPIEPDILNETLERAVKEWRDHRRSEAEEKQAMNEVKPRYWDHLLSTLCRQSFVPPSAEKEFLKEHGRSLMDCEKRIAIFSVKPMIRHVFQGDRELTVFTVMNICNEWLRSKDIGVCFRHTHSDDEIAILLWDIDDAESRLRQLTERIYQYSSVQITMAIGMVSTRMHEAYQAALAIHFGKDLTGKAAVVSKIERKSEPPHLFDYAAELKLLIQAGDKDKLSSKVLMIMDALNRKEGLTLARLKEWDDQFNLLRSNWLKEYGISLERKPEESDYWGRDGSFLVDRFKEDKRKDFLELIDCLSNIRYQKEKNPMQEVEQFLMKHYVEEVSLQEIADRFYLSREYISRRFKQEYGVTITDYLTSVRVEKAKQLLSNPYVKIYQVAHDVGFQNEKYFSKVFKKHTGATPAQFRQSLAQRQMEGIE</sequence>
<dbReference type="InterPro" id="IPR001789">
    <property type="entry name" value="Sig_transdc_resp-reg_receiver"/>
</dbReference>
<dbReference type="SMART" id="SM00448">
    <property type="entry name" value="REC"/>
    <property type="match status" value="1"/>
</dbReference>
<dbReference type="InterPro" id="IPR009057">
    <property type="entry name" value="Homeodomain-like_sf"/>
</dbReference>
<dbReference type="GO" id="GO:0003700">
    <property type="term" value="F:DNA-binding transcription factor activity"/>
    <property type="evidence" value="ECO:0007669"/>
    <property type="project" value="InterPro"/>
</dbReference>